<gene>
    <name evidence="2" type="ORF">ILEXP_LOCUS12430</name>
</gene>
<feature type="compositionally biased region" description="Basic and acidic residues" evidence="1">
    <location>
        <begin position="37"/>
        <end position="48"/>
    </location>
</feature>
<reference evidence="2 3" key="1">
    <citation type="submission" date="2024-02" db="EMBL/GenBank/DDBJ databases">
        <authorList>
            <person name="Vignale AGUSTIN F."/>
            <person name="Sosa J E."/>
            <person name="Modenutti C."/>
        </authorList>
    </citation>
    <scope>NUCLEOTIDE SEQUENCE [LARGE SCALE GENOMIC DNA]</scope>
</reference>
<keyword evidence="3" id="KW-1185">Reference proteome</keyword>
<protein>
    <submittedName>
        <fullName evidence="2">Uncharacterized protein</fullName>
    </submittedName>
</protein>
<evidence type="ECO:0000256" key="1">
    <source>
        <dbReference type="SAM" id="MobiDB-lite"/>
    </source>
</evidence>
<dbReference type="AlphaFoldDB" id="A0ABC8RIW5"/>
<comment type="caution">
    <text evidence="2">The sequence shown here is derived from an EMBL/GenBank/DDBJ whole genome shotgun (WGS) entry which is preliminary data.</text>
</comment>
<accession>A0ABC8RIW5</accession>
<sequence>MEYPGRNKSQIKLSGGSDGRGIFNAAGNGGNGQARSRWKEKSVTRDVPRVNSQEAATSIEKQQSIEKGNTYANSKASSQVEVRDCVQGELIGNEDAG</sequence>
<feature type="region of interest" description="Disordered" evidence="1">
    <location>
        <begin position="1"/>
        <end position="60"/>
    </location>
</feature>
<dbReference type="Proteomes" id="UP001642360">
    <property type="component" value="Unassembled WGS sequence"/>
</dbReference>
<evidence type="ECO:0000313" key="3">
    <source>
        <dbReference type="Proteomes" id="UP001642360"/>
    </source>
</evidence>
<dbReference type="EMBL" id="CAUOFW020001414">
    <property type="protein sequence ID" value="CAK9144668.1"/>
    <property type="molecule type" value="Genomic_DNA"/>
</dbReference>
<proteinExistence type="predicted"/>
<organism evidence="2 3">
    <name type="scientific">Ilex paraguariensis</name>
    <name type="common">yerba mate</name>
    <dbReference type="NCBI Taxonomy" id="185542"/>
    <lineage>
        <taxon>Eukaryota</taxon>
        <taxon>Viridiplantae</taxon>
        <taxon>Streptophyta</taxon>
        <taxon>Embryophyta</taxon>
        <taxon>Tracheophyta</taxon>
        <taxon>Spermatophyta</taxon>
        <taxon>Magnoliopsida</taxon>
        <taxon>eudicotyledons</taxon>
        <taxon>Gunneridae</taxon>
        <taxon>Pentapetalae</taxon>
        <taxon>asterids</taxon>
        <taxon>campanulids</taxon>
        <taxon>Aquifoliales</taxon>
        <taxon>Aquifoliaceae</taxon>
        <taxon>Ilex</taxon>
    </lineage>
</organism>
<evidence type="ECO:0000313" key="2">
    <source>
        <dbReference type="EMBL" id="CAK9144668.1"/>
    </source>
</evidence>
<feature type="compositionally biased region" description="Polar residues" evidence="1">
    <location>
        <begin position="50"/>
        <end position="60"/>
    </location>
</feature>
<name>A0ABC8RIW5_9AQUA</name>